<reference evidence="2 3" key="1">
    <citation type="journal article" date="2010" name="PLoS ONE">
        <title>Genome erosion in a nitrogen-fixing vertically transmitted endosymbiotic multicellular cyanobacterium.</title>
        <authorList>
            <person name="Ran L."/>
            <person name="Larsson J."/>
            <person name="Vigil-Stenman T."/>
            <person name="Nylander J.A."/>
            <person name="Ininbergs K."/>
            <person name="Zheng W.W."/>
            <person name="Lapidus A."/>
            <person name="Lowry S."/>
            <person name="Haselkorn R."/>
            <person name="Bergman B."/>
        </authorList>
    </citation>
    <scope>NUCLEOTIDE SEQUENCE [LARGE SCALE GENOMIC DNA]</scope>
    <source>
        <strain evidence="2 3">0708</strain>
    </source>
</reference>
<dbReference type="KEGG" id="naz:Aazo_0185"/>
<organism evidence="2 3">
    <name type="scientific">Nostoc azollae (strain 0708)</name>
    <name type="common">Anabaena azollae (strain 0708)</name>
    <dbReference type="NCBI Taxonomy" id="551115"/>
    <lineage>
        <taxon>Bacteria</taxon>
        <taxon>Bacillati</taxon>
        <taxon>Cyanobacteriota</taxon>
        <taxon>Cyanophyceae</taxon>
        <taxon>Nostocales</taxon>
        <taxon>Nostocaceae</taxon>
        <taxon>Trichormus</taxon>
    </lineage>
</organism>
<evidence type="ECO:0000313" key="3">
    <source>
        <dbReference type="Proteomes" id="UP000001511"/>
    </source>
</evidence>
<gene>
    <name evidence="2" type="ordered locus">Aazo_0185</name>
</gene>
<dbReference type="EMBL" id="CP002059">
    <property type="protein sequence ID" value="ADI62812.1"/>
    <property type="molecule type" value="Genomic_DNA"/>
</dbReference>
<dbReference type="AlphaFoldDB" id="D7DYI9"/>
<evidence type="ECO:0000313" key="2">
    <source>
        <dbReference type="EMBL" id="ADI62812.1"/>
    </source>
</evidence>
<protein>
    <submittedName>
        <fullName evidence="2">Uncharacterized protein</fullName>
    </submittedName>
</protein>
<evidence type="ECO:0000256" key="1">
    <source>
        <dbReference type="SAM" id="Phobius"/>
    </source>
</evidence>
<keyword evidence="1" id="KW-0472">Membrane</keyword>
<keyword evidence="3" id="KW-1185">Reference proteome</keyword>
<name>D7DYI9_NOSA0</name>
<dbReference type="HOGENOM" id="CLU_2524237_0_0_3"/>
<sequence>MIHSPQHLTVIQAAGIWWNHRKFLGALLVSYPKKQYLLAPKYENTREYIVKQSQINFANIAVLILVYLPYTFYLTTFSFQNQLI</sequence>
<proteinExistence type="predicted"/>
<dbReference type="Proteomes" id="UP000001511">
    <property type="component" value="Chromosome"/>
</dbReference>
<accession>D7DYI9</accession>
<keyword evidence="1" id="KW-1133">Transmembrane helix</keyword>
<feature type="transmembrane region" description="Helical" evidence="1">
    <location>
        <begin position="55"/>
        <end position="73"/>
    </location>
</feature>
<keyword evidence="1" id="KW-0812">Transmembrane</keyword>